<dbReference type="EMBL" id="JAUSQM010000001">
    <property type="protein sequence ID" value="MDP9820493.1"/>
    <property type="molecule type" value="Genomic_DNA"/>
</dbReference>
<keyword evidence="2" id="KW-1185">Reference proteome</keyword>
<evidence type="ECO:0000313" key="2">
    <source>
        <dbReference type="Proteomes" id="UP001240447"/>
    </source>
</evidence>
<dbReference type="Proteomes" id="UP001240447">
    <property type="component" value="Unassembled WGS sequence"/>
</dbReference>
<sequence length="755" mass="79295">MTDNFFINGLGFQKAISAERPYERATAPFRKEQMDTTPTVGDQSLAGWWTRGQMSFHEGAGIKYYEVLDGQEVLNRFQDSSGVNPWEPGEVRLDAGLTRIGLSGVTDAVGGSDFNTSAAGVFALVGGSLRFVSSAPGATYAPVSGGNILAITTSGTGLYYATSAAVEGPQEITSTVTNYWTNPRWYAGGSTGTSSAEVDATHQNGSLLLAFDESEAVEPSGGPHTFTVEVVGLTNGSTYRIIVDCQSASGDWELRVNGAVLHDGPAAKVDTTFVAAGTTATVVIDMGTGLAGSFAFRELSLTNDFTGPSVNPHDNPTWQWTGTPNASRSQFTQTVGLGDRMILWQPLAGRSWVNTWWAKGRLFAVDDLGRFFQLTAVGGTTANEHIFWSSRQSGAGWSMAESPGPIYLAKGGVIYALTPDAQGDIPLLTTPVVAGTLPTGEVISSLYFYLGKLVICSNAGVRVAEVGPSGEIGYGSPVIRGDFSASRRINGLGDVAYVVGRQVGDTAPSVFVLNLAMAAGESTAPFARRREVAAGGALGVTVSPALRLYAFDGLGFLAEAPTLAASGYVQTALHRLGTLEPKFFNEVKVKVEGVGQVAVSAVLPDGASVSVGTITAPASADLDLRSAAGGNPVEYLALRFTLTPTGGESPALLGYQLRALPVPRRQRLIRVPLKLFDSETHQGRAAGAPRSAWSRLEALEEAEAGMSMVQYRDTETGEAGTAYVESVDFNRTNPAPQRGGSGFGGIVHVTLRKVG</sequence>
<name>A0ABT9NJ94_9ACTN</name>
<dbReference type="RefSeq" id="WP_068119740.1">
    <property type="nucleotide sequence ID" value="NZ_CCXJ01000207.1"/>
</dbReference>
<reference evidence="1 2" key="1">
    <citation type="submission" date="2023-07" db="EMBL/GenBank/DDBJ databases">
        <title>Sequencing the genomes of 1000 actinobacteria strains.</title>
        <authorList>
            <person name="Klenk H.-P."/>
        </authorList>
    </citation>
    <scope>NUCLEOTIDE SEQUENCE [LARGE SCALE GENOMIC DNA]</scope>
    <source>
        <strain evidence="1 2">GD13</strain>
    </source>
</reference>
<gene>
    <name evidence="1" type="ORF">J2S59_000302</name>
</gene>
<comment type="caution">
    <text evidence="1">The sequence shown here is derived from an EMBL/GenBank/DDBJ whole genome shotgun (WGS) entry which is preliminary data.</text>
</comment>
<protein>
    <submittedName>
        <fullName evidence="1">Uncharacterized protein</fullName>
    </submittedName>
</protein>
<evidence type="ECO:0000313" key="1">
    <source>
        <dbReference type="EMBL" id="MDP9820493.1"/>
    </source>
</evidence>
<accession>A0ABT9NJ94</accession>
<organism evidence="1 2">
    <name type="scientific">Nocardioides massiliensis</name>
    <dbReference type="NCBI Taxonomy" id="1325935"/>
    <lineage>
        <taxon>Bacteria</taxon>
        <taxon>Bacillati</taxon>
        <taxon>Actinomycetota</taxon>
        <taxon>Actinomycetes</taxon>
        <taxon>Propionibacteriales</taxon>
        <taxon>Nocardioidaceae</taxon>
        <taxon>Nocardioides</taxon>
    </lineage>
</organism>
<proteinExistence type="predicted"/>